<dbReference type="InterPro" id="IPR036397">
    <property type="entry name" value="RNaseH_sf"/>
</dbReference>
<dbReference type="Pfam" id="PF13456">
    <property type="entry name" value="RVT_3"/>
    <property type="match status" value="1"/>
</dbReference>
<dbReference type="PANTHER" id="PTHR48475:SF2">
    <property type="entry name" value="RIBONUCLEASE H"/>
    <property type="match status" value="1"/>
</dbReference>
<evidence type="ECO:0000313" key="2">
    <source>
        <dbReference type="Proteomes" id="UP000694864"/>
    </source>
</evidence>
<dbReference type="PANTHER" id="PTHR48475">
    <property type="entry name" value="RIBONUCLEASE H"/>
    <property type="match status" value="1"/>
</dbReference>
<dbReference type="Gene3D" id="1.10.340.70">
    <property type="match status" value="1"/>
</dbReference>
<dbReference type="Gene3D" id="3.30.420.10">
    <property type="entry name" value="Ribonuclease H-like superfamily/Ribonuclease H"/>
    <property type="match status" value="2"/>
</dbReference>
<name>A0ABM1RS13_CAMSA</name>
<dbReference type="InterPro" id="IPR012337">
    <property type="entry name" value="RNaseH-like_sf"/>
</dbReference>
<dbReference type="GeneID" id="109133268"/>
<proteinExistence type="predicted"/>
<dbReference type="InterPro" id="IPR002156">
    <property type="entry name" value="RNaseH_domain"/>
</dbReference>
<organism evidence="2 3">
    <name type="scientific">Camelina sativa</name>
    <name type="common">False flax</name>
    <name type="synonym">Myagrum sativum</name>
    <dbReference type="NCBI Taxonomy" id="90675"/>
    <lineage>
        <taxon>Eukaryota</taxon>
        <taxon>Viridiplantae</taxon>
        <taxon>Streptophyta</taxon>
        <taxon>Embryophyta</taxon>
        <taxon>Tracheophyta</taxon>
        <taxon>Spermatophyta</taxon>
        <taxon>Magnoliopsida</taxon>
        <taxon>eudicotyledons</taxon>
        <taxon>Gunneridae</taxon>
        <taxon>Pentapetalae</taxon>
        <taxon>rosids</taxon>
        <taxon>malvids</taxon>
        <taxon>Brassicales</taxon>
        <taxon>Brassicaceae</taxon>
        <taxon>Camelineae</taxon>
        <taxon>Camelina</taxon>
    </lineage>
</organism>
<dbReference type="RefSeq" id="XP_019101801.1">
    <property type="nucleotide sequence ID" value="XM_019246256.1"/>
</dbReference>
<reference evidence="3" key="2">
    <citation type="submission" date="2025-08" db="UniProtKB">
        <authorList>
            <consortium name="RefSeq"/>
        </authorList>
    </citation>
    <scope>IDENTIFICATION</scope>
    <source>
        <tissue evidence="3">Leaf</tissue>
    </source>
</reference>
<dbReference type="SUPFAM" id="SSF53098">
    <property type="entry name" value="Ribonuclease H-like"/>
    <property type="match status" value="2"/>
</dbReference>
<protein>
    <submittedName>
        <fullName evidence="3">Uncharacterized protein LOC109133268</fullName>
    </submittedName>
</protein>
<dbReference type="CDD" id="cd09279">
    <property type="entry name" value="RNase_HI_like"/>
    <property type="match status" value="1"/>
</dbReference>
<gene>
    <name evidence="3" type="primary">LOC109133268</name>
</gene>
<evidence type="ECO:0000313" key="3">
    <source>
        <dbReference type="RefSeq" id="XP_019101801.1"/>
    </source>
</evidence>
<dbReference type="Proteomes" id="UP000694864">
    <property type="component" value="Chromosome 6"/>
</dbReference>
<keyword evidence="2" id="KW-1185">Reference proteome</keyword>
<accession>A0ABM1RS13</accession>
<feature type="domain" description="RNase H type-1" evidence="1">
    <location>
        <begin position="10"/>
        <end position="96"/>
    </location>
</feature>
<sequence>MEQSFRLRFMSSNHEAEYEALIAGLQHALGVGVKELAAFSDSQLVTSQFHGNYDTNNKRMDVYLWVVRSLTEHFSSFELTKIPRGENSAADALAALASTSDPLVKRVIPVERINKLSIPIPFKAQSIHQVESGIRPNEENLEQGGETESIMKEAHEGPCGNYSGGRSLALRIKWQGYFRPTMLADCDTHAKSCDRCQRQAPMINQLAELMSLVSALYPFMQWSMDAIGPLEQSGRRRVMHLLVVIDYFTKWIEAESYQSITGEHVKDFLWKNVVCRHGETAFSLAYGIEDVVPAEISVGSIRRVISSENETINDGALLDNMTLIDEKREQALKRAQNYQNAIARFYNSKVRPRNFIIGERVLRKVFDHKKEKNAGKMGMKWEDPYKITEVVRNGVYRLVDESNEKAEPRPWNIMNLKKYLQ</sequence>
<evidence type="ECO:0000259" key="1">
    <source>
        <dbReference type="Pfam" id="PF13456"/>
    </source>
</evidence>
<reference evidence="2" key="1">
    <citation type="journal article" date="2014" name="Nat. Commun.">
        <title>The emerging biofuel crop Camelina sativa retains a highly undifferentiated hexaploid genome structure.</title>
        <authorList>
            <person name="Kagale S."/>
            <person name="Koh C."/>
            <person name="Nixon J."/>
            <person name="Bollina V."/>
            <person name="Clarke W.E."/>
            <person name="Tuteja R."/>
            <person name="Spillane C."/>
            <person name="Robinson S.J."/>
            <person name="Links M.G."/>
            <person name="Clarke C."/>
            <person name="Higgins E.E."/>
            <person name="Huebert T."/>
            <person name="Sharpe A.G."/>
            <person name="Parkin I.A."/>
        </authorList>
    </citation>
    <scope>NUCLEOTIDE SEQUENCE [LARGE SCALE GENOMIC DNA]</scope>
    <source>
        <strain evidence="2">cv. DH55</strain>
    </source>
</reference>